<comment type="caution">
    <text evidence="8">The sequence shown here is derived from an EMBL/GenBank/DDBJ whole genome shotgun (WGS) entry which is preliminary data.</text>
</comment>
<proteinExistence type="inferred from homology"/>
<dbReference type="Pfam" id="PF00201">
    <property type="entry name" value="UDPGT"/>
    <property type="match status" value="5"/>
</dbReference>
<dbReference type="InterPro" id="IPR050271">
    <property type="entry name" value="UDP-glycosyltransferase"/>
</dbReference>
<evidence type="ECO:0000256" key="6">
    <source>
        <dbReference type="ARBA" id="ARBA00022989"/>
    </source>
</evidence>
<reference evidence="8 9" key="1">
    <citation type="submission" date="2022-01" db="EMBL/GenBank/DDBJ databases">
        <title>A high-quality chromosome-level genome assembly of rohu carp, Labeo rohita.</title>
        <authorList>
            <person name="Arick M.A. II"/>
            <person name="Hsu C.-Y."/>
            <person name="Magbanua Z."/>
            <person name="Pechanova O."/>
            <person name="Grover C."/>
            <person name="Miller E."/>
            <person name="Thrash A."/>
            <person name="Ezzel L."/>
            <person name="Alam S."/>
            <person name="Benzie J."/>
            <person name="Hamilton M."/>
            <person name="Karsi A."/>
            <person name="Lawrence M.L."/>
            <person name="Peterson D.G."/>
        </authorList>
    </citation>
    <scope>NUCLEOTIDE SEQUENCE [LARGE SCALE GENOMIC DNA]</scope>
    <source>
        <strain evidence="9">BAU-BD-2019</strain>
        <tissue evidence="8">Blood</tissue>
    </source>
</reference>
<evidence type="ECO:0000313" key="9">
    <source>
        <dbReference type="Proteomes" id="UP000830375"/>
    </source>
</evidence>
<dbReference type="EMBL" id="JACTAM010000009">
    <property type="protein sequence ID" value="KAI2660554.1"/>
    <property type="molecule type" value="Genomic_DNA"/>
</dbReference>
<dbReference type="Gene3D" id="3.40.50.2000">
    <property type="entry name" value="Glycogen Phosphorylase B"/>
    <property type="match status" value="6"/>
</dbReference>
<dbReference type="CDD" id="cd03784">
    <property type="entry name" value="GT1_Gtf-like"/>
    <property type="match status" value="1"/>
</dbReference>
<evidence type="ECO:0000256" key="2">
    <source>
        <dbReference type="ARBA" id="ARBA00009995"/>
    </source>
</evidence>
<evidence type="ECO:0000313" key="8">
    <source>
        <dbReference type="EMBL" id="KAI2660554.1"/>
    </source>
</evidence>
<evidence type="ECO:0000256" key="4">
    <source>
        <dbReference type="ARBA" id="ARBA00022679"/>
    </source>
</evidence>
<keyword evidence="9" id="KW-1185">Reference proteome</keyword>
<evidence type="ECO:0000256" key="5">
    <source>
        <dbReference type="ARBA" id="ARBA00022692"/>
    </source>
</evidence>
<organism evidence="8 9">
    <name type="scientific">Labeo rohita</name>
    <name type="common">Indian major carp</name>
    <name type="synonym">Cyprinus rohita</name>
    <dbReference type="NCBI Taxonomy" id="84645"/>
    <lineage>
        <taxon>Eukaryota</taxon>
        <taxon>Metazoa</taxon>
        <taxon>Chordata</taxon>
        <taxon>Craniata</taxon>
        <taxon>Vertebrata</taxon>
        <taxon>Euteleostomi</taxon>
        <taxon>Actinopterygii</taxon>
        <taxon>Neopterygii</taxon>
        <taxon>Teleostei</taxon>
        <taxon>Ostariophysi</taxon>
        <taxon>Cypriniformes</taxon>
        <taxon>Cyprinidae</taxon>
        <taxon>Labeoninae</taxon>
        <taxon>Labeonini</taxon>
        <taxon>Labeo</taxon>
    </lineage>
</organism>
<comment type="subcellular location">
    <subcellularLocation>
        <location evidence="1">Membrane</location>
        <topology evidence="1">Single-pass membrane protein</topology>
    </subcellularLocation>
</comment>
<dbReference type="Proteomes" id="UP000830375">
    <property type="component" value="Unassembled WGS sequence"/>
</dbReference>
<keyword evidence="5 7" id="KW-0812">Transmembrane</keyword>
<accession>A0ABQ8MCU2</accession>
<dbReference type="PANTHER" id="PTHR48043:SF161">
    <property type="entry name" value="UDP GLUCURONOSYLTRANSFERASE FAMILY 1 MEMBER A1"/>
    <property type="match status" value="1"/>
</dbReference>
<sequence>MKPLVEELGRRGNQVVVVIPEEGLNMSPAQHTTTLTYPVPYTKAQLQESMSAGLEKLLSADVSTDLSRFQNFFHTMDMLKVVVSRNAEGLLTNKDLMKKLQEYSFDAILTDPFETVGVIAAEYLSVPAIYMQTSHPCGVDALASKCPAPPSYVPQPLTHFTDRMNLWQRSVNLVRTLIQPKACERMFARADEIASHVLQRKTSVVEIMSRAALWFMHFDFVFELPRPLMPNMIIIGGMDNKKAQPLSQHTTTLTYPVPYTKAQLQEQVNEGVAILTSVDLTTDLARFQNFIISMELLNVLTTRNVEGVLSNKDLMKKLQDYNFDAILTDPFEPTGAIVAEYFSIPAIYIQTRHPCGADALASQCPAPVSYVPHGFTHFTDRMNLWQRSVNLVRALLQPMACGRLFARADEIASHVLHRKTSMVEILSHAALWFVHSDFVFEFPSPLMPNMIVVGGMDNKKAEPLSQTSDKMTGLWLLLSLFFLGSAEAGKLLVVPSDGSHWLGMKPVVEELGRRGNQVVVVIPEASLSMGPSEHTTTLTFPVNYTKTELQMLLEGNLTKILITDLSSDVSKFFVFFYQVHLLQMFIVRNAEGLLFNKDLMKKLQDYRFDAILTDPFEPVGVIVSEYLSIPAIYMQINLPCGVDALASQCPSPPSYVPQRNTHFTDKMNLWQRCINLVRTLLQPMACNHMFTQADEIASRVLQKKASVVEIMSRAALWFMRFDFAFEFPRPLMPNMIMIGGMATKKPKPLSQHQWQMMLINHPCGVDTLVSQCQVIASYVPQAFTHFTDRMNFWQRSVNLYISSEVFHCFYYITPPVCVSDKDNNLIRMVRALTVPALGLLALLCLFSSEPVQAGKVLVVPVDGSHWLSMKILVEELSQRGHEMVVLVPETSVMIAKSGNYTTKSFRVPYTLAELNANLDHIRKHALERPPQLTDIIANWANLMQFTEMQVKACEGLLYDESLMKSLRETGFDVLLTDPFLPCGSIIADSFSLPAVYFLRGLPCRLDETAAQCPSPPSFVPRFFTGYTDKMTFPQRVRNMLMTVFQKFLCHKLFASFGELASRYLQKDITYKELLGNGAVWLLRYDFTFEYPKPQMPNIIQIGGINCAKKSPLTKLKLENCWPSDGSHWLGLKPIVEELGRRGNQVVVVIPEASLSMGPSEQTTTLTYPVNYTKAELEASVVNEFNTILSIDIATDLAKFQTFIISLDILQMFILRNAEGLLFNKDLLNKLREYNFDAILTDPFEPVGVIAGKYLSIPAIYMLINHPCGVDALASQCPVPASYVPQPFTHFTDRMNLWRRSVNLVRTLLQPIACERMFARADEIASHVLWRRASMVEIMSRAALWFLRFNFAVEFPRPVMPNMVMIGATVSQKTKPLSQQAVFVLESKRMVRALTVPALGLLALLCLFSSEPVEAGKVLVVPVDGSHWLSMKILVEELSRKGHEMVVLVPETSILIGKSDYYTTKSFRVPYTLADLKANLDNIEKNAFEKPPRLTDIVKNVGNLIEFLNMQVKACEWMLYDESLMKSLRETGFDVVLTDPFLPCGSIIADSLSIPNVYFLRMIPCLLDVEATNCPSPPSFVPRFLTGFSDKMTFHQRVENTIMTIFDAFLCRKLFAGTDELASRYLQKETTYKELLSNGAIWLLRYDFTFEFPKPQMPNMVQIGGINCANTGLLTTDELEEFVNGSGEHGFVVFTLGSMVSQLPEAKAREFFEAFRQIPQRVLWRYTGPVPENAPKNVKLMKWLPQNDLLGHPKVKAFITHGGSHGIYEGICNGVPMVMIPLDNVQRLVSRGVAETLSIFDLTSEKLLVALRKVINDKSYKEKMTELSAIHRDRPIEPLDLAVFWTEFVMRHKGAAHLRPAAHELNWIQYHSLDVIGFLLLILLTVVFVTVKSCLFCFRKCFRKTQKRKRE</sequence>
<dbReference type="PANTHER" id="PTHR48043">
    <property type="entry name" value="EG:EG0003.4 PROTEIN-RELATED"/>
    <property type="match status" value="1"/>
</dbReference>
<keyword evidence="7" id="KW-0472">Membrane</keyword>
<protein>
    <submittedName>
        <fullName evidence="8">UDP-glucuronosyltransferase 1A1</fullName>
    </submittedName>
</protein>
<keyword evidence="6 7" id="KW-1133">Transmembrane helix</keyword>
<evidence type="ECO:0000256" key="1">
    <source>
        <dbReference type="ARBA" id="ARBA00004167"/>
    </source>
</evidence>
<dbReference type="InterPro" id="IPR002213">
    <property type="entry name" value="UDP_glucos_trans"/>
</dbReference>
<feature type="transmembrane region" description="Helical" evidence="7">
    <location>
        <begin position="1874"/>
        <end position="1897"/>
    </location>
</feature>
<comment type="similarity">
    <text evidence="2">Belongs to the UDP-glycosyltransferase family.</text>
</comment>
<dbReference type="SUPFAM" id="SSF53756">
    <property type="entry name" value="UDP-Glycosyltransferase/glycogen phosphorylase"/>
    <property type="match status" value="6"/>
</dbReference>
<gene>
    <name evidence="8" type="ORF">H4Q32_008146</name>
</gene>
<keyword evidence="3" id="KW-0328">Glycosyltransferase</keyword>
<evidence type="ECO:0000256" key="3">
    <source>
        <dbReference type="ARBA" id="ARBA00022676"/>
    </source>
</evidence>
<name>A0ABQ8MCU2_LABRO</name>
<keyword evidence="4" id="KW-0808">Transferase</keyword>
<evidence type="ECO:0000256" key="7">
    <source>
        <dbReference type="SAM" id="Phobius"/>
    </source>
</evidence>